<dbReference type="EMBL" id="SLZY01000006">
    <property type="protein sequence ID" value="TCS72152.1"/>
    <property type="molecule type" value="Genomic_DNA"/>
</dbReference>
<dbReference type="OrthoDB" id="14765at2"/>
<dbReference type="InterPro" id="IPR027417">
    <property type="entry name" value="P-loop_NTPase"/>
</dbReference>
<dbReference type="Proteomes" id="UP000295135">
    <property type="component" value="Unassembled WGS sequence"/>
</dbReference>
<accession>A0A4R3JVW7</accession>
<dbReference type="RefSeq" id="WP_126463837.1">
    <property type="nucleotide sequence ID" value="NZ_AP018721.1"/>
</dbReference>
<dbReference type="Pfam" id="PF05621">
    <property type="entry name" value="TniB"/>
    <property type="match status" value="1"/>
</dbReference>
<organism evidence="1 2">
    <name type="scientific">Sulfuritortus calidifontis</name>
    <dbReference type="NCBI Taxonomy" id="1914471"/>
    <lineage>
        <taxon>Bacteria</taxon>
        <taxon>Pseudomonadati</taxon>
        <taxon>Pseudomonadota</taxon>
        <taxon>Betaproteobacteria</taxon>
        <taxon>Nitrosomonadales</taxon>
        <taxon>Thiobacillaceae</taxon>
        <taxon>Sulfuritortus</taxon>
    </lineage>
</organism>
<reference evidence="1 2" key="1">
    <citation type="submission" date="2019-03" db="EMBL/GenBank/DDBJ databases">
        <title>Genomic Encyclopedia of Type Strains, Phase IV (KMG-IV): sequencing the most valuable type-strain genomes for metagenomic binning, comparative biology and taxonomic classification.</title>
        <authorList>
            <person name="Goeker M."/>
        </authorList>
    </citation>
    <scope>NUCLEOTIDE SEQUENCE [LARGE SCALE GENOMIC DNA]</scope>
    <source>
        <strain evidence="1 2">DSM 103923</strain>
    </source>
</reference>
<evidence type="ECO:0000313" key="2">
    <source>
        <dbReference type="Proteomes" id="UP000295135"/>
    </source>
</evidence>
<sequence>MSASHLTAKTAEKLALSDAERIEYIRKPRWIGYPRVQSILDKLEDLLEHPKQPRMPNMLIVGDTNNGKTMLIEHFHQRHLAYEREDKSGVVVPVLSIQAPPGPDERGLYNTILSRLFERSRSSESTDQKRDRVVAILKRVDLGMIVIDEIHHLLAGPTLKQRNFLNVLKYLGNELRVPIVGVGTADAARAVQTDPQLANRFQPEVLPHWELNADFARLLASFESLLPLKQPSGLADQGMASRILAMTGGTIGEMSMLLNEAAIYAIRKKTEMIDADALAKCDYSSPSERKSKAARL</sequence>
<dbReference type="InterPro" id="IPR008868">
    <property type="entry name" value="TniB"/>
</dbReference>
<comment type="caution">
    <text evidence="1">The sequence shown here is derived from an EMBL/GenBank/DDBJ whole genome shotgun (WGS) entry which is preliminary data.</text>
</comment>
<dbReference type="CDD" id="cd00009">
    <property type="entry name" value="AAA"/>
    <property type="match status" value="1"/>
</dbReference>
<proteinExistence type="predicted"/>
<keyword evidence="2" id="KW-1185">Reference proteome</keyword>
<dbReference type="AlphaFoldDB" id="A0A4R3JVW7"/>
<dbReference type="Gene3D" id="3.40.50.300">
    <property type="entry name" value="P-loop containing nucleotide triphosphate hydrolases"/>
    <property type="match status" value="1"/>
</dbReference>
<protein>
    <submittedName>
        <fullName evidence="1">TniB protein</fullName>
    </submittedName>
</protein>
<dbReference type="SUPFAM" id="SSF52540">
    <property type="entry name" value="P-loop containing nucleoside triphosphate hydrolases"/>
    <property type="match status" value="1"/>
</dbReference>
<gene>
    <name evidence="1" type="ORF">EDC61_10667</name>
</gene>
<evidence type="ECO:0000313" key="1">
    <source>
        <dbReference type="EMBL" id="TCS72152.1"/>
    </source>
</evidence>
<name>A0A4R3JVW7_9PROT</name>